<dbReference type="GeneID" id="73344527"/>
<dbReference type="RefSeq" id="XP_049146662.1">
    <property type="nucleotide sequence ID" value="XM_049289517.1"/>
</dbReference>
<sequence>MAEHTRALPHEPKNQLFSDDTTTFFLFHLPHGDMDPLDFMSGLEEREATTFSLLYVSHNGEHFMNSHGINPLPTHPVNHLIPDSNHGSHARTRPVQNLSGSGNTGAPRSFRPAHQRNLHSRCHHIHFFTFHTATQRTATPAQFGPTLGYHVSLTARKEVSRGLSVVCHTEGPGFDSQIVHLFAPLGPGGRKDYASLVVFAVLVVFRSRTMFLATKMGIMLCGWLYDFFCFKSVLSPQHWTTSTMLSPIRTYGALDFALLSQSLPHRPMKKRLNEVGGLPALIFSPIINQEPFVLAIRSPIC</sequence>
<feature type="region of interest" description="Disordered" evidence="1">
    <location>
        <begin position="79"/>
        <end position="111"/>
    </location>
</feature>
<protein>
    <submittedName>
        <fullName evidence="2">Uncharacterized protein</fullName>
    </submittedName>
</protein>
<dbReference type="Proteomes" id="UP000830671">
    <property type="component" value="Chromosome 5"/>
</dbReference>
<reference evidence="2" key="1">
    <citation type="journal article" date="2021" name="Mol. Plant Microbe Interact.">
        <title>Complete Genome Sequence of the Plant-Pathogenic Fungus Colletotrichum lupini.</title>
        <authorList>
            <person name="Baroncelli R."/>
            <person name="Pensec F."/>
            <person name="Da Lio D."/>
            <person name="Boufleur T."/>
            <person name="Vicente I."/>
            <person name="Sarrocco S."/>
            <person name="Picot A."/>
            <person name="Baraldi E."/>
            <person name="Sukno S."/>
            <person name="Thon M."/>
            <person name="Le Floch G."/>
        </authorList>
    </citation>
    <scope>NUCLEOTIDE SEQUENCE</scope>
    <source>
        <strain evidence="2">IMI 504893</strain>
    </source>
</reference>
<feature type="compositionally biased region" description="Polar residues" evidence="1">
    <location>
        <begin position="94"/>
        <end position="106"/>
    </location>
</feature>
<dbReference type="KEGG" id="clup:CLUP02_10541"/>
<evidence type="ECO:0000313" key="2">
    <source>
        <dbReference type="EMBL" id="UQC85045.1"/>
    </source>
</evidence>
<name>A0A9Q8SXQ4_9PEZI</name>
<evidence type="ECO:0000313" key="3">
    <source>
        <dbReference type="Proteomes" id="UP000830671"/>
    </source>
</evidence>
<dbReference type="EMBL" id="CP019477">
    <property type="protein sequence ID" value="UQC85045.1"/>
    <property type="molecule type" value="Genomic_DNA"/>
</dbReference>
<dbReference type="AlphaFoldDB" id="A0A9Q8SXQ4"/>
<evidence type="ECO:0000256" key="1">
    <source>
        <dbReference type="SAM" id="MobiDB-lite"/>
    </source>
</evidence>
<accession>A0A9Q8SXQ4</accession>
<gene>
    <name evidence="2" type="ORF">CLUP02_10541</name>
</gene>
<organism evidence="2 3">
    <name type="scientific">Colletotrichum lupini</name>
    <dbReference type="NCBI Taxonomy" id="145971"/>
    <lineage>
        <taxon>Eukaryota</taxon>
        <taxon>Fungi</taxon>
        <taxon>Dikarya</taxon>
        <taxon>Ascomycota</taxon>
        <taxon>Pezizomycotina</taxon>
        <taxon>Sordariomycetes</taxon>
        <taxon>Hypocreomycetidae</taxon>
        <taxon>Glomerellales</taxon>
        <taxon>Glomerellaceae</taxon>
        <taxon>Colletotrichum</taxon>
        <taxon>Colletotrichum acutatum species complex</taxon>
    </lineage>
</organism>
<keyword evidence="3" id="KW-1185">Reference proteome</keyword>
<proteinExistence type="predicted"/>